<dbReference type="InterPro" id="IPR023996">
    <property type="entry name" value="TonB-dep_OMP_SusC/RagA"/>
</dbReference>
<keyword evidence="8" id="KW-0732">Signal</keyword>
<keyword evidence="2 7" id="KW-0813">Transport</keyword>
<keyword evidence="6 7" id="KW-0998">Cell outer membrane</keyword>
<dbReference type="NCBIfam" id="TIGR04056">
    <property type="entry name" value="OMP_RagA_SusC"/>
    <property type="match status" value="1"/>
</dbReference>
<dbReference type="PROSITE" id="PS52016">
    <property type="entry name" value="TONB_DEPENDENT_REC_3"/>
    <property type="match status" value="1"/>
</dbReference>
<dbReference type="Proteomes" id="UP000650994">
    <property type="component" value="Unassembled WGS sequence"/>
</dbReference>
<dbReference type="Pfam" id="PF07715">
    <property type="entry name" value="Plug"/>
    <property type="match status" value="1"/>
</dbReference>
<evidence type="ECO:0000256" key="4">
    <source>
        <dbReference type="ARBA" id="ARBA00022692"/>
    </source>
</evidence>
<keyword evidence="4 7" id="KW-0812">Transmembrane</keyword>
<organism evidence="11 12">
    <name type="scientific">Chishuiella changwenlii</name>
    <dbReference type="NCBI Taxonomy" id="1434701"/>
    <lineage>
        <taxon>Bacteria</taxon>
        <taxon>Pseudomonadati</taxon>
        <taxon>Bacteroidota</taxon>
        <taxon>Flavobacteriia</taxon>
        <taxon>Flavobacteriales</taxon>
        <taxon>Weeksellaceae</taxon>
        <taxon>Chishuiella</taxon>
    </lineage>
</organism>
<dbReference type="AlphaFoldDB" id="A0A1M6ZR75"/>
<evidence type="ECO:0000313" key="11">
    <source>
        <dbReference type="EMBL" id="SHL32967.1"/>
    </source>
</evidence>
<dbReference type="Proteomes" id="UP000184120">
    <property type="component" value="Unassembled WGS sequence"/>
</dbReference>
<name>A0A1M6ZR75_9FLAO</name>
<reference evidence="13" key="4">
    <citation type="journal article" date="2019" name="Int. J. Syst. Evol. Microbiol.">
        <title>The Global Catalogue of Microorganisms (GCM) 10K type strain sequencing project: providing services to taxonomists for standard genome sequencing and annotation.</title>
        <authorList>
            <consortium name="The Broad Institute Genomics Platform"/>
            <consortium name="The Broad Institute Genome Sequencing Center for Infectious Disease"/>
            <person name="Wu L."/>
            <person name="Ma J."/>
        </authorList>
    </citation>
    <scope>NUCLEOTIDE SEQUENCE [LARGE SCALE GENOMIC DNA]</scope>
    <source>
        <strain evidence="13">CGMCC 1.12707</strain>
    </source>
</reference>
<dbReference type="Gene3D" id="2.170.130.10">
    <property type="entry name" value="TonB-dependent receptor, plug domain"/>
    <property type="match status" value="1"/>
</dbReference>
<keyword evidence="3 7" id="KW-1134">Transmembrane beta strand</keyword>
<reference evidence="10" key="1">
    <citation type="journal article" date="2014" name="Int. J. Syst. Evol. Microbiol.">
        <title>Complete genome of a new Firmicutes species belonging to the dominant human colonic microbiota ('Ruminococcus bicirculans') reveals two chromosomes and a selective capacity to utilize plant glucans.</title>
        <authorList>
            <consortium name="NISC Comparative Sequencing Program"/>
            <person name="Wegmann U."/>
            <person name="Louis P."/>
            <person name="Goesmann A."/>
            <person name="Henrissat B."/>
            <person name="Duncan S.H."/>
            <person name="Flint H.J."/>
        </authorList>
    </citation>
    <scope>NUCLEOTIDE SEQUENCE</scope>
    <source>
        <strain evidence="10">CGMCC 1.12707</strain>
    </source>
</reference>
<reference evidence="12" key="2">
    <citation type="submission" date="2016-11" db="EMBL/GenBank/DDBJ databases">
        <authorList>
            <person name="Varghese N."/>
            <person name="Submissions S."/>
        </authorList>
    </citation>
    <scope>NUCLEOTIDE SEQUENCE [LARGE SCALE GENOMIC DNA]</scope>
    <source>
        <strain evidence="12">DSM 27989</strain>
    </source>
</reference>
<evidence type="ECO:0000256" key="3">
    <source>
        <dbReference type="ARBA" id="ARBA00022452"/>
    </source>
</evidence>
<evidence type="ECO:0000313" key="10">
    <source>
        <dbReference type="EMBL" id="GGE92830.1"/>
    </source>
</evidence>
<dbReference type="OrthoDB" id="9768177at2"/>
<dbReference type="EMBL" id="BMFL01000004">
    <property type="protein sequence ID" value="GGE92830.1"/>
    <property type="molecule type" value="Genomic_DNA"/>
</dbReference>
<dbReference type="InterPro" id="IPR023997">
    <property type="entry name" value="TonB-dep_OMP_SusC/RagA_CS"/>
</dbReference>
<evidence type="ECO:0000256" key="1">
    <source>
        <dbReference type="ARBA" id="ARBA00004571"/>
    </source>
</evidence>
<evidence type="ECO:0000313" key="13">
    <source>
        <dbReference type="Proteomes" id="UP000650994"/>
    </source>
</evidence>
<feature type="chain" id="PRO_5011980130" evidence="8">
    <location>
        <begin position="20"/>
        <end position="921"/>
    </location>
</feature>
<dbReference type="NCBIfam" id="TIGR04057">
    <property type="entry name" value="SusC_RagA_signa"/>
    <property type="match status" value="1"/>
</dbReference>
<proteinExistence type="inferred from homology"/>
<dbReference type="InterPro" id="IPR037066">
    <property type="entry name" value="Plug_dom_sf"/>
</dbReference>
<feature type="signal peptide" evidence="8">
    <location>
        <begin position="1"/>
        <end position="19"/>
    </location>
</feature>
<evidence type="ECO:0000256" key="6">
    <source>
        <dbReference type="ARBA" id="ARBA00023237"/>
    </source>
</evidence>
<keyword evidence="5 7" id="KW-0472">Membrane</keyword>
<dbReference type="GO" id="GO:0009279">
    <property type="term" value="C:cell outer membrane"/>
    <property type="evidence" value="ECO:0007669"/>
    <property type="project" value="UniProtKB-SubCell"/>
</dbReference>
<dbReference type="InterPro" id="IPR039426">
    <property type="entry name" value="TonB-dep_rcpt-like"/>
</dbReference>
<evidence type="ECO:0000256" key="8">
    <source>
        <dbReference type="SAM" id="SignalP"/>
    </source>
</evidence>
<evidence type="ECO:0000259" key="9">
    <source>
        <dbReference type="Pfam" id="PF07715"/>
    </source>
</evidence>
<comment type="similarity">
    <text evidence="7">Belongs to the TonB-dependent receptor family.</text>
</comment>
<dbReference type="EMBL" id="FRBH01000008">
    <property type="protein sequence ID" value="SHL32967.1"/>
    <property type="molecule type" value="Genomic_DNA"/>
</dbReference>
<reference evidence="11" key="3">
    <citation type="submission" date="2016-11" db="EMBL/GenBank/DDBJ databases">
        <authorList>
            <person name="Jaros S."/>
            <person name="Januszkiewicz K."/>
            <person name="Wedrychowicz H."/>
        </authorList>
    </citation>
    <scope>NUCLEOTIDE SEQUENCE [LARGE SCALE GENOMIC DNA]</scope>
    <source>
        <strain evidence="11">DSM 27989</strain>
    </source>
</reference>
<accession>A0A1M6ZR75</accession>
<protein>
    <submittedName>
        <fullName evidence="10">SusC/RagA family TonB-linked outer membrane protein</fullName>
    </submittedName>
    <submittedName>
        <fullName evidence="11">TonB-linked outer membrane protein, SusC/RagA family</fullName>
    </submittedName>
</protein>
<evidence type="ECO:0000256" key="2">
    <source>
        <dbReference type="ARBA" id="ARBA00022448"/>
    </source>
</evidence>
<dbReference type="RefSeq" id="WP_072932577.1">
    <property type="nucleotide sequence ID" value="NZ_BMFL01000004.1"/>
</dbReference>
<evidence type="ECO:0000256" key="7">
    <source>
        <dbReference type="PROSITE-ProRule" id="PRU01360"/>
    </source>
</evidence>
<evidence type="ECO:0000256" key="5">
    <source>
        <dbReference type="ARBA" id="ARBA00023136"/>
    </source>
</evidence>
<comment type="subcellular location">
    <subcellularLocation>
        <location evidence="1 7">Cell outer membrane</location>
        <topology evidence="1 7">Multi-pass membrane protein</topology>
    </subcellularLocation>
</comment>
<reference evidence="10" key="5">
    <citation type="submission" date="2024-05" db="EMBL/GenBank/DDBJ databases">
        <authorList>
            <person name="Sun Q."/>
            <person name="Zhou Y."/>
        </authorList>
    </citation>
    <scope>NUCLEOTIDE SEQUENCE</scope>
    <source>
        <strain evidence="10">CGMCC 1.12707</strain>
    </source>
</reference>
<dbReference type="InterPro" id="IPR012910">
    <property type="entry name" value="Plug_dom"/>
</dbReference>
<gene>
    <name evidence="10" type="ORF">GCM10010984_08020</name>
    <name evidence="11" type="ORF">SAMN05443634_10824</name>
</gene>
<dbReference type="STRING" id="1434701.SAMN05443634_10824"/>
<feature type="domain" description="TonB-dependent receptor plug" evidence="9">
    <location>
        <begin position="48"/>
        <end position="182"/>
    </location>
</feature>
<dbReference type="InterPro" id="IPR036942">
    <property type="entry name" value="Beta-barrel_TonB_sf"/>
</dbReference>
<dbReference type="Gene3D" id="2.40.170.20">
    <property type="entry name" value="TonB-dependent receptor, beta-barrel domain"/>
    <property type="match status" value="1"/>
</dbReference>
<dbReference type="SUPFAM" id="SSF56935">
    <property type="entry name" value="Porins"/>
    <property type="match status" value="1"/>
</dbReference>
<sequence length="921" mass="102675">MRKNFIVVGLLLATLSVNAQEKDPIKNDTVNLAESVIVTSSYGTTSKRKDVVGSLTQLTEDDIIISQPFESIEKMIAGLDPGVQIVNNTDLGKPVDINIRGLGSIVGVNGLPGTSTQPLIIIDGVYMREDKASNIPFFNGGVNAEMNINPLARLSTDNVQSITILKDAAAVALYGADAANGVILITTKKGRKSKPKFTYSSQYGISTSINKIKYLSGEQHAQIRTAYGDKDPWNGVDVNWFDVMNRESDYFKTNFGVSGGTDHFTYRFGVDYSKNNESKIFNYLEKKGIDLNLGYHTKKFRVNLSAAYNNFYKNNPNTYFSFVLAPTIPIYDENGEFNKTGTRGITNPLAAATQNKVYTENNSLLSSLNAEYQVTNDIKISSVFGIDYSKKNNVSWQTPMNESASNVGGRSRINKSDGTNWNWSVHALYNKDFGKHHIDGLLGLEVRSAKDYKENFTGSGFTGANYPAVIDYILQPWQATNYAYRESTTEQNGRSTFAQINYNYDSKYFFTGSIRRDESSSFGSDKGITPNGGLGFAWMISNEDFLKHSTILKVLKLRASWGMTGNSRIGTYRSSGLYNVYQNGFIYDYFYSYPDSSSPPNKNLGWEKDEKFNLGLDINLLNRIDITVDLYRNNKSSIITSSPVPLETGYTSAEINATSMYNKGIEASIRVHWLKNKNNRWTTSFNIGTVQNKVTEILGFGDQYSVASLARANRVGAPTSAIWGYEWVGINPETGLDRYNVNGEILDSNQFSPSADKTKIIGNTQPEAIGGFMNSIQIGNFTFNALFNFQIGGDILINGELIDKYNISGNRNMSVNALDYWTGPGDTNALNAKPASKAPIANSSKYVYDNTHIKLQNVSFSYQLPIKKDTSFIDAASIFMDVSNVLYWYKEKSPHDRNGVREFKYLYPEMRTYSMGFRVNF</sequence>
<keyword evidence="13" id="KW-1185">Reference proteome</keyword>
<evidence type="ECO:0000313" key="12">
    <source>
        <dbReference type="Proteomes" id="UP000184120"/>
    </source>
</evidence>